<reference evidence="4" key="1">
    <citation type="submission" date="2013-09" db="EMBL/GenBank/DDBJ databases">
        <title>The Genome Sequence of Anopheles maculatus species B.</title>
        <authorList>
            <consortium name="The Broad Institute Genomics Platform"/>
            <person name="Neafsey D.E."/>
            <person name="Besansky N."/>
            <person name="Howell P."/>
            <person name="Walton C."/>
            <person name="Young S.K."/>
            <person name="Zeng Q."/>
            <person name="Gargeya S."/>
            <person name="Fitzgerald M."/>
            <person name="Haas B."/>
            <person name="Abouelleil A."/>
            <person name="Allen A.W."/>
            <person name="Alvarado L."/>
            <person name="Arachchi H.M."/>
            <person name="Berlin A.M."/>
            <person name="Chapman S.B."/>
            <person name="Gainer-Dewar J."/>
            <person name="Goldberg J."/>
            <person name="Griggs A."/>
            <person name="Gujja S."/>
            <person name="Hansen M."/>
            <person name="Howarth C."/>
            <person name="Imamovic A."/>
            <person name="Ireland A."/>
            <person name="Larimer J."/>
            <person name="McCowan C."/>
            <person name="Murphy C."/>
            <person name="Pearson M."/>
            <person name="Poon T.W."/>
            <person name="Priest M."/>
            <person name="Roberts A."/>
            <person name="Saif S."/>
            <person name="Shea T."/>
            <person name="Sisk P."/>
            <person name="Sykes S."/>
            <person name="Wortman J."/>
            <person name="Nusbaum C."/>
            <person name="Birren B."/>
        </authorList>
    </citation>
    <scope>NUCLEOTIDE SEQUENCE [LARGE SCALE GENOMIC DNA]</scope>
    <source>
        <strain evidence="4">maculatus3</strain>
    </source>
</reference>
<dbReference type="PROSITE" id="PS50268">
    <property type="entry name" value="CADHERIN_2"/>
    <property type="match status" value="1"/>
</dbReference>
<dbReference type="AlphaFoldDB" id="A0A182TCC3"/>
<evidence type="ECO:0000259" key="2">
    <source>
        <dbReference type="PROSITE" id="PS50268"/>
    </source>
</evidence>
<dbReference type="Gene3D" id="2.60.40.60">
    <property type="entry name" value="Cadherins"/>
    <property type="match status" value="1"/>
</dbReference>
<dbReference type="GO" id="GO:0016020">
    <property type="term" value="C:membrane"/>
    <property type="evidence" value="ECO:0007669"/>
    <property type="project" value="InterPro"/>
</dbReference>
<sequence length="106" mass="12066">MIGTIDHRQLFASPWTPENPHYRYQVVEEQPIGTILTTVQATDADSTIAEYRMTENSFFEIHNTTADSRRDKATAGATLEHSHKVERERATNIMPLRQNMGGMGLY</sequence>
<dbReference type="GO" id="GO:0005509">
    <property type="term" value="F:calcium ion binding"/>
    <property type="evidence" value="ECO:0007669"/>
    <property type="project" value="UniProtKB-UniRule"/>
</dbReference>
<evidence type="ECO:0000313" key="4">
    <source>
        <dbReference type="Proteomes" id="UP000075901"/>
    </source>
</evidence>
<evidence type="ECO:0000256" key="1">
    <source>
        <dbReference type="PROSITE-ProRule" id="PRU00043"/>
    </source>
</evidence>
<dbReference type="SUPFAM" id="SSF49313">
    <property type="entry name" value="Cadherin-like"/>
    <property type="match status" value="1"/>
</dbReference>
<name>A0A182TCC3_9DIPT</name>
<accession>A0A182TCC3</accession>
<dbReference type="InterPro" id="IPR002126">
    <property type="entry name" value="Cadherin-like_dom"/>
</dbReference>
<proteinExistence type="predicted"/>
<dbReference type="InterPro" id="IPR015919">
    <property type="entry name" value="Cadherin-like_sf"/>
</dbReference>
<keyword evidence="4" id="KW-1185">Reference proteome</keyword>
<keyword evidence="1" id="KW-0106">Calcium</keyword>
<dbReference type="VEuPathDB" id="VectorBase:AMAM024014"/>
<evidence type="ECO:0000313" key="3">
    <source>
        <dbReference type="EnsemblMetazoa" id="AMAM024014-PA"/>
    </source>
</evidence>
<organism evidence="3 4">
    <name type="scientific">Anopheles maculatus</name>
    <dbReference type="NCBI Taxonomy" id="74869"/>
    <lineage>
        <taxon>Eukaryota</taxon>
        <taxon>Metazoa</taxon>
        <taxon>Ecdysozoa</taxon>
        <taxon>Arthropoda</taxon>
        <taxon>Hexapoda</taxon>
        <taxon>Insecta</taxon>
        <taxon>Pterygota</taxon>
        <taxon>Neoptera</taxon>
        <taxon>Endopterygota</taxon>
        <taxon>Diptera</taxon>
        <taxon>Nematocera</taxon>
        <taxon>Culicoidea</taxon>
        <taxon>Culicidae</taxon>
        <taxon>Anophelinae</taxon>
        <taxon>Anopheles</taxon>
        <taxon>Anopheles maculatus group</taxon>
    </lineage>
</organism>
<dbReference type="Proteomes" id="UP000075901">
    <property type="component" value="Unassembled WGS sequence"/>
</dbReference>
<reference evidence="3" key="2">
    <citation type="submission" date="2020-05" db="UniProtKB">
        <authorList>
            <consortium name="EnsemblMetazoa"/>
        </authorList>
    </citation>
    <scope>IDENTIFICATION</scope>
    <source>
        <strain evidence="3">maculatus3</strain>
    </source>
</reference>
<protein>
    <recommendedName>
        <fullName evidence="2">Cadherin domain-containing protein</fullName>
    </recommendedName>
</protein>
<feature type="domain" description="Cadherin" evidence="2">
    <location>
        <begin position="18"/>
        <end position="96"/>
    </location>
</feature>
<dbReference type="CDD" id="cd11304">
    <property type="entry name" value="Cadherin_repeat"/>
    <property type="match status" value="1"/>
</dbReference>
<dbReference type="GO" id="GO:0007156">
    <property type="term" value="P:homophilic cell adhesion via plasma membrane adhesion molecules"/>
    <property type="evidence" value="ECO:0007669"/>
    <property type="project" value="InterPro"/>
</dbReference>
<dbReference type="EnsemblMetazoa" id="AMAM024014-RA">
    <property type="protein sequence ID" value="AMAM024014-PA"/>
    <property type="gene ID" value="AMAM024014"/>
</dbReference>